<evidence type="ECO:0000256" key="1">
    <source>
        <dbReference type="SAM" id="Coils"/>
    </source>
</evidence>
<keyword evidence="3" id="KW-1185">Reference proteome</keyword>
<keyword evidence="1" id="KW-0175">Coiled coil</keyword>
<feature type="coiled-coil region" evidence="1">
    <location>
        <begin position="19"/>
        <end position="81"/>
    </location>
</feature>
<accession>A0AAW1SPC3</accession>
<comment type="caution">
    <text evidence="2">The sequence shown here is derived from an EMBL/GenBank/DDBJ whole genome shotgun (WGS) entry which is preliminary data.</text>
</comment>
<evidence type="ECO:0000313" key="2">
    <source>
        <dbReference type="EMBL" id="KAK9850107.1"/>
    </source>
</evidence>
<dbReference type="EMBL" id="JALJOV010001303">
    <property type="protein sequence ID" value="KAK9850107.1"/>
    <property type="molecule type" value="Genomic_DNA"/>
</dbReference>
<dbReference type="Proteomes" id="UP001485043">
    <property type="component" value="Unassembled WGS sequence"/>
</dbReference>
<protein>
    <submittedName>
        <fullName evidence="2">Uncharacterized protein</fullName>
    </submittedName>
</protein>
<organism evidence="2 3">
    <name type="scientific">Apatococcus fuscideae</name>
    <dbReference type="NCBI Taxonomy" id="2026836"/>
    <lineage>
        <taxon>Eukaryota</taxon>
        <taxon>Viridiplantae</taxon>
        <taxon>Chlorophyta</taxon>
        <taxon>core chlorophytes</taxon>
        <taxon>Trebouxiophyceae</taxon>
        <taxon>Chlorellales</taxon>
        <taxon>Chlorellaceae</taxon>
        <taxon>Apatococcus</taxon>
    </lineage>
</organism>
<gene>
    <name evidence="2" type="ORF">WJX84_011304</name>
</gene>
<evidence type="ECO:0000313" key="3">
    <source>
        <dbReference type="Proteomes" id="UP001485043"/>
    </source>
</evidence>
<proteinExistence type="predicted"/>
<reference evidence="2 3" key="1">
    <citation type="journal article" date="2024" name="Nat. Commun.">
        <title>Phylogenomics reveals the evolutionary origins of lichenization in chlorophyte algae.</title>
        <authorList>
            <person name="Puginier C."/>
            <person name="Libourel C."/>
            <person name="Otte J."/>
            <person name="Skaloud P."/>
            <person name="Haon M."/>
            <person name="Grisel S."/>
            <person name="Petersen M."/>
            <person name="Berrin J.G."/>
            <person name="Delaux P.M."/>
            <person name="Dal Grande F."/>
            <person name="Keller J."/>
        </authorList>
    </citation>
    <scope>NUCLEOTIDE SEQUENCE [LARGE SCALE GENOMIC DNA]</scope>
    <source>
        <strain evidence="2 3">SAG 2523</strain>
    </source>
</reference>
<sequence>MSRLAKALAEYEEETAKRKRGLDAEYQSWEEKLRLAKQTLETQKQTALDEQNKVAAASAQISKLQQEVACVEAEAVEIDQAANLATAETKILETAEQKIFTKLRDAVAYLRQSEMETEKLLAEVKVVCMPLQQDQAMHSAGTHDIDGNMDLGPSTWMSLRMPQQAHPAECSAAGAIVPCMSNQQLGTPLAASQAANSLSSPADVAAMLEDTQPQALSLPSVSRSEAEALGAGGNFAQPLLHDASLSQLGYSGSPQLALSGDGGSNQTMQIPMGPGMASSSHMALPNGDGPHPLLPMSMGGGFSNDPLQTLVLSPRQQSPFMQQHPPQMNGHMQPHQSPHRVQSKRGAGSCRCASSTQQCILGAIIYNADPERQCKIGTKKKRKTHT</sequence>
<name>A0AAW1SPC3_9CHLO</name>
<dbReference type="AlphaFoldDB" id="A0AAW1SPC3"/>